<keyword evidence="3" id="KW-1185">Reference proteome</keyword>
<keyword evidence="1" id="KW-0812">Transmembrane</keyword>
<keyword evidence="1" id="KW-0472">Membrane</keyword>
<sequence>MKKCSNKIIATSILWASAILASALLDAPQFLTLGLLPTLAIMSVFILSKKSAE</sequence>
<proteinExistence type="predicted"/>
<organism evidence="2 3">
    <name type="scientific">Shewanella corallii</name>
    <dbReference type="NCBI Taxonomy" id="560080"/>
    <lineage>
        <taxon>Bacteria</taxon>
        <taxon>Pseudomonadati</taxon>
        <taxon>Pseudomonadota</taxon>
        <taxon>Gammaproteobacteria</taxon>
        <taxon>Alteromonadales</taxon>
        <taxon>Shewanellaceae</taxon>
        <taxon>Shewanella</taxon>
    </lineage>
</organism>
<dbReference type="EMBL" id="JAKIKT010000003">
    <property type="protein sequence ID" value="MCL2914068.1"/>
    <property type="molecule type" value="Genomic_DNA"/>
</dbReference>
<keyword evidence="1" id="KW-1133">Transmembrane helix</keyword>
<gene>
    <name evidence="2" type="ORF">L2725_09745</name>
</gene>
<comment type="caution">
    <text evidence="2">The sequence shown here is derived from an EMBL/GenBank/DDBJ whole genome shotgun (WGS) entry which is preliminary data.</text>
</comment>
<reference evidence="2 3" key="1">
    <citation type="submission" date="2022-01" db="EMBL/GenBank/DDBJ databases">
        <title>Whole genome-based taxonomy of the Shewanellaceae.</title>
        <authorList>
            <person name="Martin-Rodriguez A.J."/>
        </authorList>
    </citation>
    <scope>NUCLEOTIDE SEQUENCE [LARGE SCALE GENOMIC DNA]</scope>
    <source>
        <strain evidence="2 3">DSM 21332</strain>
    </source>
</reference>
<evidence type="ECO:0000313" key="2">
    <source>
        <dbReference type="EMBL" id="MCL2914068.1"/>
    </source>
</evidence>
<name>A0ABT0N6I5_9GAMM</name>
<protein>
    <submittedName>
        <fullName evidence="2">Uncharacterized protein</fullName>
    </submittedName>
</protein>
<evidence type="ECO:0000256" key="1">
    <source>
        <dbReference type="SAM" id="Phobius"/>
    </source>
</evidence>
<accession>A0ABT0N6I5</accession>
<dbReference type="Proteomes" id="UP001202831">
    <property type="component" value="Unassembled WGS sequence"/>
</dbReference>
<evidence type="ECO:0000313" key="3">
    <source>
        <dbReference type="Proteomes" id="UP001202831"/>
    </source>
</evidence>
<dbReference type="RefSeq" id="WP_249248799.1">
    <property type="nucleotide sequence ID" value="NZ_JAKIKT010000003.1"/>
</dbReference>
<feature type="transmembrane region" description="Helical" evidence="1">
    <location>
        <begin position="31"/>
        <end position="48"/>
    </location>
</feature>